<sequence>MKNTMAEPYYCDQTKLNLNSHQRTRNHNGALRDTEGNKKCLECAWKFFYFLQRSFWDSRHTDLWVLLCLMQVRGEVWRLQLFDPTPHSAWCAGAGHTMQINAHIKYVWGELVAERVIFILKY</sequence>
<dbReference type="EMBL" id="JAHRIO010090690">
    <property type="protein sequence ID" value="MEQ2188128.1"/>
    <property type="molecule type" value="Genomic_DNA"/>
</dbReference>
<gene>
    <name evidence="1" type="ORF">GOODEAATRI_011733</name>
</gene>
<protein>
    <submittedName>
        <fullName evidence="1">Uncharacterized protein</fullName>
    </submittedName>
</protein>
<evidence type="ECO:0000313" key="1">
    <source>
        <dbReference type="EMBL" id="MEQ2188128.1"/>
    </source>
</evidence>
<keyword evidence="2" id="KW-1185">Reference proteome</keyword>
<proteinExistence type="predicted"/>
<organism evidence="1 2">
    <name type="scientific">Goodea atripinnis</name>
    <dbReference type="NCBI Taxonomy" id="208336"/>
    <lineage>
        <taxon>Eukaryota</taxon>
        <taxon>Metazoa</taxon>
        <taxon>Chordata</taxon>
        <taxon>Craniata</taxon>
        <taxon>Vertebrata</taxon>
        <taxon>Euteleostomi</taxon>
        <taxon>Actinopterygii</taxon>
        <taxon>Neopterygii</taxon>
        <taxon>Teleostei</taxon>
        <taxon>Neoteleostei</taxon>
        <taxon>Acanthomorphata</taxon>
        <taxon>Ovalentaria</taxon>
        <taxon>Atherinomorphae</taxon>
        <taxon>Cyprinodontiformes</taxon>
        <taxon>Goodeidae</taxon>
        <taxon>Goodea</taxon>
    </lineage>
</organism>
<reference evidence="1 2" key="1">
    <citation type="submission" date="2021-06" db="EMBL/GenBank/DDBJ databases">
        <authorList>
            <person name="Palmer J.M."/>
        </authorList>
    </citation>
    <scope>NUCLEOTIDE SEQUENCE [LARGE SCALE GENOMIC DNA]</scope>
    <source>
        <strain evidence="1 2">GA_2019</strain>
        <tissue evidence="1">Muscle</tissue>
    </source>
</reference>
<comment type="caution">
    <text evidence="1">The sequence shown here is derived from an EMBL/GenBank/DDBJ whole genome shotgun (WGS) entry which is preliminary data.</text>
</comment>
<dbReference type="Proteomes" id="UP001476798">
    <property type="component" value="Unassembled WGS sequence"/>
</dbReference>
<evidence type="ECO:0000313" key="2">
    <source>
        <dbReference type="Proteomes" id="UP001476798"/>
    </source>
</evidence>
<accession>A0ABV0PXS5</accession>
<name>A0ABV0PXS5_9TELE</name>